<dbReference type="PANTHER" id="PTHR46663">
    <property type="entry name" value="DIGUANYLATE CYCLASE DGCT-RELATED"/>
    <property type="match status" value="1"/>
</dbReference>
<proteinExistence type="predicted"/>
<evidence type="ECO:0000313" key="2">
    <source>
        <dbReference type="EMBL" id="TDQ44479.1"/>
    </source>
</evidence>
<dbReference type="PROSITE" id="PS50887">
    <property type="entry name" value="GGDEF"/>
    <property type="match status" value="1"/>
</dbReference>
<dbReference type="InterPro" id="IPR043128">
    <property type="entry name" value="Rev_trsase/Diguanyl_cyclase"/>
</dbReference>
<dbReference type="Gene3D" id="3.30.450.40">
    <property type="match status" value="1"/>
</dbReference>
<comment type="caution">
    <text evidence="2">The sequence shown here is derived from an EMBL/GenBank/DDBJ whole genome shotgun (WGS) entry which is preliminary data.</text>
</comment>
<dbReference type="InterPro" id="IPR029787">
    <property type="entry name" value="Nucleotide_cyclase"/>
</dbReference>
<dbReference type="NCBIfam" id="TIGR00254">
    <property type="entry name" value="GGDEF"/>
    <property type="match status" value="1"/>
</dbReference>
<dbReference type="InterPro" id="IPR003018">
    <property type="entry name" value="GAF"/>
</dbReference>
<feature type="domain" description="GGDEF" evidence="1">
    <location>
        <begin position="203"/>
        <end position="341"/>
    </location>
</feature>
<dbReference type="RefSeq" id="WP_133596071.1">
    <property type="nucleotide sequence ID" value="NZ_SNYL01000003.1"/>
</dbReference>
<dbReference type="InterPro" id="IPR000160">
    <property type="entry name" value="GGDEF_dom"/>
</dbReference>
<dbReference type="Pfam" id="PF13185">
    <property type="entry name" value="GAF_2"/>
    <property type="match status" value="1"/>
</dbReference>
<dbReference type="EMBL" id="SNYL01000003">
    <property type="protein sequence ID" value="TDQ44479.1"/>
    <property type="molecule type" value="Genomic_DNA"/>
</dbReference>
<dbReference type="Gene3D" id="3.30.70.270">
    <property type="match status" value="1"/>
</dbReference>
<reference evidence="2 3" key="1">
    <citation type="submission" date="2019-03" db="EMBL/GenBank/DDBJ databases">
        <title>Genomic Encyclopedia of Type Strains, Phase IV (KMG-IV): sequencing the most valuable type-strain genomes for metagenomic binning, comparative biology and taxonomic classification.</title>
        <authorList>
            <person name="Goeker M."/>
        </authorList>
    </citation>
    <scope>NUCLEOTIDE SEQUENCE [LARGE SCALE GENOMIC DNA]</scope>
    <source>
        <strain evidence="2 3">DSM 19605</strain>
    </source>
</reference>
<dbReference type="InterPro" id="IPR029016">
    <property type="entry name" value="GAF-like_dom_sf"/>
</dbReference>
<protein>
    <submittedName>
        <fullName evidence="2">Diguanylate cyclase with GAF sensor</fullName>
    </submittedName>
</protein>
<dbReference type="SMART" id="SM00267">
    <property type="entry name" value="GGDEF"/>
    <property type="match status" value="1"/>
</dbReference>
<sequence>MDDLLERLSDTVTRARSVEELARPFLQILEELTGMESTYLTRIDLMQGVQQVLYARNSRELRIPEGLSVPWDDTLCRRALDSQRFFTPNVSDCWGDSQAAQALGIRSYLSTPVRLPDGTLYGTLCAASAQAVELDPVATRMLPLFASLIAQQVEREALIEKLVELNRQLTLESTHDPLTGLPNRRHLTQELRRMLAIGQRQGFAVLVAFIDLDGFKAINDRHGHAAGDAFLQAVGARLQAAARSVDLPARLGGDEFVVIGPGPSDTREYQAAVAGLQERLGRALQGRYDLGAGAIDYAGPSIGVVAIPPGQQDAEEALEAADAVMYAVKRQRKAAPAPTPQA</sequence>
<accession>A0A4R6UGS5</accession>
<keyword evidence="3" id="KW-1185">Reference proteome</keyword>
<dbReference type="Pfam" id="PF00990">
    <property type="entry name" value="GGDEF"/>
    <property type="match status" value="1"/>
</dbReference>
<evidence type="ECO:0000313" key="3">
    <source>
        <dbReference type="Proteomes" id="UP000295510"/>
    </source>
</evidence>
<evidence type="ECO:0000259" key="1">
    <source>
        <dbReference type="PROSITE" id="PS50887"/>
    </source>
</evidence>
<gene>
    <name evidence="2" type="ORF">DFR43_103223</name>
</gene>
<dbReference type="CDD" id="cd01949">
    <property type="entry name" value="GGDEF"/>
    <property type="match status" value="1"/>
</dbReference>
<dbReference type="AlphaFoldDB" id="A0A4R6UGS5"/>
<organism evidence="2 3">
    <name type="scientific">Tepidicella xavieri</name>
    <dbReference type="NCBI Taxonomy" id="360241"/>
    <lineage>
        <taxon>Bacteria</taxon>
        <taxon>Pseudomonadati</taxon>
        <taxon>Pseudomonadota</taxon>
        <taxon>Betaproteobacteria</taxon>
        <taxon>Burkholderiales</taxon>
        <taxon>Tepidicella</taxon>
    </lineage>
</organism>
<dbReference type="SUPFAM" id="SSF55781">
    <property type="entry name" value="GAF domain-like"/>
    <property type="match status" value="1"/>
</dbReference>
<dbReference type="SMART" id="SM00065">
    <property type="entry name" value="GAF"/>
    <property type="match status" value="1"/>
</dbReference>
<dbReference type="OrthoDB" id="5571399at2"/>
<dbReference type="Proteomes" id="UP000295510">
    <property type="component" value="Unassembled WGS sequence"/>
</dbReference>
<name>A0A4R6UGS5_9BURK</name>
<dbReference type="InterPro" id="IPR052163">
    <property type="entry name" value="DGC-Regulatory_Protein"/>
</dbReference>
<dbReference type="SUPFAM" id="SSF55073">
    <property type="entry name" value="Nucleotide cyclase"/>
    <property type="match status" value="1"/>
</dbReference>
<dbReference type="PANTHER" id="PTHR46663:SF2">
    <property type="entry name" value="GGDEF DOMAIN-CONTAINING PROTEIN"/>
    <property type="match status" value="1"/>
</dbReference>